<evidence type="ECO:0000313" key="2">
    <source>
        <dbReference type="Proteomes" id="UP001165363"/>
    </source>
</evidence>
<dbReference type="Proteomes" id="UP001165363">
    <property type="component" value="Unassembled WGS sequence"/>
</dbReference>
<organism evidence="1 2">
    <name type="scientific">Sphingomonas alba</name>
    <dbReference type="NCBI Taxonomy" id="2908208"/>
    <lineage>
        <taxon>Bacteria</taxon>
        <taxon>Pseudomonadati</taxon>
        <taxon>Pseudomonadota</taxon>
        <taxon>Alphaproteobacteria</taxon>
        <taxon>Sphingomonadales</taxon>
        <taxon>Sphingomonadaceae</taxon>
        <taxon>Sphingomonas</taxon>
    </lineage>
</organism>
<gene>
    <name evidence="1" type="ORF">LZ536_09165</name>
</gene>
<accession>A0ABT0RN43</accession>
<dbReference type="EMBL" id="JAMGBD010000001">
    <property type="protein sequence ID" value="MCL6684066.1"/>
    <property type="molecule type" value="Genomic_DNA"/>
</dbReference>
<name>A0ABT0RN43_9SPHN</name>
<comment type="caution">
    <text evidence="1">The sequence shown here is derived from an EMBL/GenBank/DDBJ whole genome shotgun (WGS) entry which is preliminary data.</text>
</comment>
<protein>
    <submittedName>
        <fullName evidence="1">Uncharacterized protein</fullName>
    </submittedName>
</protein>
<dbReference type="RefSeq" id="WP_249848332.1">
    <property type="nucleotide sequence ID" value="NZ_JAMGBD010000001.1"/>
</dbReference>
<proteinExistence type="predicted"/>
<dbReference type="PROSITE" id="PS51257">
    <property type="entry name" value="PROKAR_LIPOPROTEIN"/>
    <property type="match status" value="1"/>
</dbReference>
<keyword evidence="2" id="KW-1185">Reference proteome</keyword>
<evidence type="ECO:0000313" key="1">
    <source>
        <dbReference type="EMBL" id="MCL6684066.1"/>
    </source>
</evidence>
<sequence>MRRLFIIVGISALAACAPKVQTPAVVTRPIAPVGTTMIGFTENDLVSRFGQPTFQVKEGPGTKLQWAHNGCVLDAYLYPESGHIGDRVAHVDTRAPSGADISINTCLDLLQR</sequence>
<reference evidence="1" key="1">
    <citation type="submission" date="2022-05" db="EMBL/GenBank/DDBJ databases">
        <authorList>
            <person name="Jo J.-H."/>
            <person name="Im W.-T."/>
        </authorList>
    </citation>
    <scope>NUCLEOTIDE SEQUENCE</scope>
    <source>
        <strain evidence="1">SE158</strain>
    </source>
</reference>